<reference evidence="2 3" key="1">
    <citation type="journal article" date="2018" name="Front. Plant Sci.">
        <title>Red Clover (Trifolium pratense) and Zigzag Clover (T. medium) - A Picture of Genomic Similarities and Differences.</title>
        <authorList>
            <person name="Dluhosova J."/>
            <person name="Istvanek J."/>
            <person name="Nedelnik J."/>
            <person name="Repkova J."/>
        </authorList>
    </citation>
    <scope>NUCLEOTIDE SEQUENCE [LARGE SCALE GENOMIC DNA]</scope>
    <source>
        <strain evidence="3">cv. 10/8</strain>
        <tissue evidence="2">Leaf</tissue>
    </source>
</reference>
<comment type="caution">
    <text evidence="2">The sequence shown here is derived from an EMBL/GenBank/DDBJ whole genome shotgun (WGS) entry which is preliminary data.</text>
</comment>
<keyword evidence="3" id="KW-1185">Reference proteome</keyword>
<feature type="region of interest" description="Disordered" evidence="1">
    <location>
        <begin position="1"/>
        <end position="32"/>
    </location>
</feature>
<evidence type="ECO:0000313" key="3">
    <source>
        <dbReference type="Proteomes" id="UP000265520"/>
    </source>
</evidence>
<sequence>EYDFVPDGAPSDSDYEGEPNSYYCCETSDSEE</sequence>
<dbReference type="EMBL" id="LXQA010070198">
    <property type="protein sequence ID" value="MCI08755.1"/>
    <property type="molecule type" value="Genomic_DNA"/>
</dbReference>
<name>A0A392PD19_9FABA</name>
<dbReference type="Proteomes" id="UP000265520">
    <property type="component" value="Unassembled WGS sequence"/>
</dbReference>
<dbReference type="AlphaFoldDB" id="A0A392PD19"/>
<evidence type="ECO:0000313" key="2">
    <source>
        <dbReference type="EMBL" id="MCI08755.1"/>
    </source>
</evidence>
<accession>A0A392PD19</accession>
<organism evidence="2 3">
    <name type="scientific">Trifolium medium</name>
    <dbReference type="NCBI Taxonomy" id="97028"/>
    <lineage>
        <taxon>Eukaryota</taxon>
        <taxon>Viridiplantae</taxon>
        <taxon>Streptophyta</taxon>
        <taxon>Embryophyta</taxon>
        <taxon>Tracheophyta</taxon>
        <taxon>Spermatophyta</taxon>
        <taxon>Magnoliopsida</taxon>
        <taxon>eudicotyledons</taxon>
        <taxon>Gunneridae</taxon>
        <taxon>Pentapetalae</taxon>
        <taxon>rosids</taxon>
        <taxon>fabids</taxon>
        <taxon>Fabales</taxon>
        <taxon>Fabaceae</taxon>
        <taxon>Papilionoideae</taxon>
        <taxon>50 kb inversion clade</taxon>
        <taxon>NPAAA clade</taxon>
        <taxon>Hologalegina</taxon>
        <taxon>IRL clade</taxon>
        <taxon>Trifolieae</taxon>
        <taxon>Trifolium</taxon>
    </lineage>
</organism>
<proteinExistence type="predicted"/>
<evidence type="ECO:0000256" key="1">
    <source>
        <dbReference type="SAM" id="MobiDB-lite"/>
    </source>
</evidence>
<feature type="non-terminal residue" evidence="2">
    <location>
        <position position="1"/>
    </location>
</feature>
<protein>
    <submittedName>
        <fullName evidence="2">Uncharacterized protein</fullName>
    </submittedName>
</protein>